<proteinExistence type="predicted"/>
<name>A0A3D8YAH1_9BACT</name>
<dbReference type="Gene3D" id="2.60.120.260">
    <property type="entry name" value="Galactose-binding domain-like"/>
    <property type="match status" value="1"/>
</dbReference>
<dbReference type="EMBL" id="QNUL01000012">
    <property type="protein sequence ID" value="REA60090.1"/>
    <property type="molecule type" value="Genomic_DNA"/>
</dbReference>
<dbReference type="RefSeq" id="WP_115831835.1">
    <property type="nucleotide sequence ID" value="NZ_QNUL01000012.1"/>
</dbReference>
<evidence type="ECO:0000313" key="1">
    <source>
        <dbReference type="EMBL" id="REA60090.1"/>
    </source>
</evidence>
<protein>
    <submittedName>
        <fullName evidence="1">Uncharacterized protein</fullName>
    </submittedName>
</protein>
<sequence length="61" mass="6774">MHAESGGKRVRYKVKKDNPQWKTVELKKIKVNDGELKVGFSARGKAGASCQVDDVSLVKEE</sequence>
<dbReference type="OrthoDB" id="273314at2"/>
<organism evidence="1 2">
    <name type="scientific">Dyadobacter luteus</name>
    <dbReference type="NCBI Taxonomy" id="2259619"/>
    <lineage>
        <taxon>Bacteria</taxon>
        <taxon>Pseudomonadati</taxon>
        <taxon>Bacteroidota</taxon>
        <taxon>Cytophagia</taxon>
        <taxon>Cytophagales</taxon>
        <taxon>Spirosomataceae</taxon>
        <taxon>Dyadobacter</taxon>
    </lineage>
</organism>
<evidence type="ECO:0000313" key="2">
    <source>
        <dbReference type="Proteomes" id="UP000256373"/>
    </source>
</evidence>
<gene>
    <name evidence="1" type="ORF">DSL64_15530</name>
</gene>
<reference evidence="1 2" key="1">
    <citation type="submission" date="2018-07" db="EMBL/GenBank/DDBJ databases">
        <title>Dyadobacter roseus sp. nov., isolated from rose rhizosphere soil.</title>
        <authorList>
            <person name="Chen L."/>
        </authorList>
    </citation>
    <scope>NUCLEOTIDE SEQUENCE [LARGE SCALE GENOMIC DNA]</scope>
    <source>
        <strain evidence="1 2">RS19</strain>
    </source>
</reference>
<dbReference type="Proteomes" id="UP000256373">
    <property type="component" value="Unassembled WGS sequence"/>
</dbReference>
<comment type="caution">
    <text evidence="1">The sequence shown here is derived from an EMBL/GenBank/DDBJ whole genome shotgun (WGS) entry which is preliminary data.</text>
</comment>
<accession>A0A3D8YAH1</accession>
<keyword evidence="2" id="KW-1185">Reference proteome</keyword>
<dbReference type="AlphaFoldDB" id="A0A3D8YAH1"/>